<accession>A0A1Y3GD83</accession>
<name>A0A1Y3GD83_9EURY</name>
<sequence>MKKQKKPPKKPKANHQTEIEFICENCSTTYKKDLLMSNEIRCPNCQSLKLFYNDNNKPTKLHRKIKKLFEKT</sequence>
<protein>
    <submittedName>
        <fullName evidence="1">Zn finger protein</fullName>
    </submittedName>
</protein>
<dbReference type="Proteomes" id="UP000195137">
    <property type="component" value="Unassembled WGS sequence"/>
</dbReference>
<comment type="caution">
    <text evidence="1">The sequence shown here is derived from an EMBL/GenBank/DDBJ whole genome shotgun (WGS) entry which is preliminary data.</text>
</comment>
<dbReference type="AlphaFoldDB" id="A0A1Y3GD83"/>
<reference evidence="1 2" key="1">
    <citation type="submission" date="2016-12" db="EMBL/GenBank/DDBJ databases">
        <title>Discovery of methanogenic haloarchaea.</title>
        <authorList>
            <person name="Sorokin D.Y."/>
            <person name="Makarova K.S."/>
            <person name="Abbas B."/>
            <person name="Ferrer M."/>
            <person name="Golyshin P.N."/>
        </authorList>
    </citation>
    <scope>NUCLEOTIDE SEQUENCE [LARGE SCALE GENOMIC DNA]</scope>
    <source>
        <strain evidence="1">AMET1</strain>
    </source>
</reference>
<evidence type="ECO:0000313" key="2">
    <source>
        <dbReference type="Proteomes" id="UP000195137"/>
    </source>
</evidence>
<dbReference type="EMBL" id="MRZU01000003">
    <property type="protein sequence ID" value="OUJ19197.1"/>
    <property type="molecule type" value="Genomic_DNA"/>
</dbReference>
<keyword evidence="2" id="KW-1185">Reference proteome</keyword>
<proteinExistence type="predicted"/>
<evidence type="ECO:0000313" key="1">
    <source>
        <dbReference type="EMBL" id="OUJ19197.1"/>
    </source>
</evidence>
<organism evidence="1 2">
    <name type="scientific">Methanonatronarchaeum thermophilum</name>
    <dbReference type="NCBI Taxonomy" id="1927129"/>
    <lineage>
        <taxon>Archaea</taxon>
        <taxon>Methanobacteriati</taxon>
        <taxon>Methanobacteriota</taxon>
        <taxon>Methanonatronarchaeia</taxon>
        <taxon>Methanonatronarchaeales</taxon>
        <taxon>Methanonatronarchaeaceae</taxon>
        <taxon>Methanonatronarchaeum</taxon>
    </lineage>
</organism>
<dbReference type="RefSeq" id="WP_086637226.1">
    <property type="nucleotide sequence ID" value="NZ_MRZU01000003.1"/>
</dbReference>
<gene>
    <name evidence="1" type="ORF">AMET1_0850</name>
</gene>